<gene>
    <name evidence="6" type="ORF">DI536_09655</name>
</gene>
<reference evidence="6 7" key="1">
    <citation type="submission" date="2017-08" db="EMBL/GenBank/DDBJ databases">
        <title>Infants hospitalized years apart are colonized by the same room-sourced microbial strains.</title>
        <authorList>
            <person name="Brooks B."/>
            <person name="Olm M.R."/>
            <person name="Firek B.A."/>
            <person name="Baker R."/>
            <person name="Thomas B.C."/>
            <person name="Morowitz M.J."/>
            <person name="Banfield J.F."/>
        </authorList>
    </citation>
    <scope>NUCLEOTIDE SEQUENCE [LARGE SCALE GENOMIC DNA]</scope>
    <source>
        <strain evidence="6">S2_003_000_R2_14</strain>
    </source>
</reference>
<dbReference type="Pfam" id="PF15780">
    <property type="entry name" value="ASH"/>
    <property type="match status" value="1"/>
</dbReference>
<comment type="subcellular location">
    <subcellularLocation>
        <location evidence="1">Cytoplasm</location>
    </subcellularLocation>
</comment>
<evidence type="ECO:0000259" key="5">
    <source>
        <dbReference type="Pfam" id="PF15780"/>
    </source>
</evidence>
<evidence type="ECO:0000256" key="3">
    <source>
        <dbReference type="SAM" id="MobiDB-lite"/>
    </source>
</evidence>
<dbReference type="Proteomes" id="UP000249061">
    <property type="component" value="Unassembled WGS sequence"/>
</dbReference>
<name>A0A2W5TJS3_9BACT</name>
<dbReference type="InterPro" id="IPR031549">
    <property type="entry name" value="ASH"/>
</dbReference>
<dbReference type="GO" id="GO:0005737">
    <property type="term" value="C:cytoplasm"/>
    <property type="evidence" value="ECO:0007669"/>
    <property type="project" value="UniProtKB-SubCell"/>
</dbReference>
<sequence>MRVLSLLALFSVACAVPPVNGTPQEALRVEGDLAFGGVYVRASRDRSITVSNPGRASRSVEVQLGAPFAAIERFTVASGDAVQLQVTFTPTAPGPSRGQPHHRPDRGRGDRRGPRAARVRATRPVLGRTVRPVGRRVRGDAAT</sequence>
<feature type="compositionally biased region" description="Low complexity" evidence="3">
    <location>
        <begin position="122"/>
        <end position="132"/>
    </location>
</feature>
<evidence type="ECO:0000256" key="4">
    <source>
        <dbReference type="SAM" id="SignalP"/>
    </source>
</evidence>
<dbReference type="AlphaFoldDB" id="A0A2W5TJS3"/>
<keyword evidence="4" id="KW-0732">Signal</keyword>
<organism evidence="6 7">
    <name type="scientific">Archangium gephyra</name>
    <dbReference type="NCBI Taxonomy" id="48"/>
    <lineage>
        <taxon>Bacteria</taxon>
        <taxon>Pseudomonadati</taxon>
        <taxon>Myxococcota</taxon>
        <taxon>Myxococcia</taxon>
        <taxon>Myxococcales</taxon>
        <taxon>Cystobacterineae</taxon>
        <taxon>Archangiaceae</taxon>
        <taxon>Archangium</taxon>
    </lineage>
</organism>
<feature type="region of interest" description="Disordered" evidence="3">
    <location>
        <begin position="88"/>
        <end position="143"/>
    </location>
</feature>
<keyword evidence="2" id="KW-0963">Cytoplasm</keyword>
<dbReference type="InterPro" id="IPR013783">
    <property type="entry name" value="Ig-like_fold"/>
</dbReference>
<evidence type="ECO:0000256" key="2">
    <source>
        <dbReference type="ARBA" id="ARBA00022490"/>
    </source>
</evidence>
<evidence type="ECO:0000256" key="1">
    <source>
        <dbReference type="ARBA" id="ARBA00004496"/>
    </source>
</evidence>
<feature type="signal peptide" evidence="4">
    <location>
        <begin position="1"/>
        <end position="21"/>
    </location>
</feature>
<protein>
    <recommendedName>
        <fullName evidence="5">Abnormal spindle-like microcephaly-associated protein ASH domain-containing protein</fullName>
    </recommendedName>
</protein>
<dbReference type="EMBL" id="QFQP01000006">
    <property type="protein sequence ID" value="PZR15032.1"/>
    <property type="molecule type" value="Genomic_DNA"/>
</dbReference>
<accession>A0A2W5TJS3</accession>
<evidence type="ECO:0000313" key="7">
    <source>
        <dbReference type="Proteomes" id="UP000249061"/>
    </source>
</evidence>
<proteinExistence type="predicted"/>
<dbReference type="Gene3D" id="2.60.40.10">
    <property type="entry name" value="Immunoglobulins"/>
    <property type="match status" value="1"/>
</dbReference>
<feature type="chain" id="PRO_5016039853" description="Abnormal spindle-like microcephaly-associated protein ASH domain-containing protein" evidence="4">
    <location>
        <begin position="22"/>
        <end position="143"/>
    </location>
</feature>
<feature type="domain" description="Abnormal spindle-like microcephaly-associated protein ASH" evidence="5">
    <location>
        <begin position="31"/>
        <end position="97"/>
    </location>
</feature>
<comment type="caution">
    <text evidence="6">The sequence shown here is derived from an EMBL/GenBank/DDBJ whole genome shotgun (WGS) entry which is preliminary data.</text>
</comment>
<evidence type="ECO:0000313" key="6">
    <source>
        <dbReference type="EMBL" id="PZR15032.1"/>
    </source>
</evidence>